<protein>
    <submittedName>
        <fullName evidence="3">Uncharacterized protein</fullName>
    </submittedName>
</protein>
<accession>A0A7X6D4N8</accession>
<proteinExistence type="predicted"/>
<reference evidence="3 4" key="1">
    <citation type="submission" date="2020-03" db="EMBL/GenBank/DDBJ databases">
        <title>Draft genome of Streptomyces sp. ventii, isolated from the Axial Seamount in the Pacific Ocean, and resequencing of the two type strains Streptomyces lonarensis strain NCL 716 and Streptomyces bohaiensis strain 11A07.</title>
        <authorList>
            <person name="Loughran R.M."/>
            <person name="Pfannmuller K.M."/>
            <person name="Wasson B.J."/>
            <person name="Deadmond M.C."/>
            <person name="Paddock B.E."/>
            <person name="Koyack M.J."/>
            <person name="Gallegos D.A."/>
            <person name="Mitchell E.A."/>
            <person name="Ushijima B."/>
            <person name="Saw J.H."/>
            <person name="Mcphail K.L."/>
            <person name="Videau P."/>
        </authorList>
    </citation>
    <scope>NUCLEOTIDE SEQUENCE [LARGE SCALE GENOMIC DNA]</scope>
    <source>
        <strain evidence="3 4">NCL716</strain>
    </source>
</reference>
<feature type="compositionally biased region" description="Pro residues" evidence="1">
    <location>
        <begin position="193"/>
        <end position="207"/>
    </location>
</feature>
<evidence type="ECO:0000313" key="3">
    <source>
        <dbReference type="EMBL" id="NJQ08005.1"/>
    </source>
</evidence>
<organism evidence="3 4">
    <name type="scientific">Streptomyces lonarensis</name>
    <dbReference type="NCBI Taxonomy" id="700599"/>
    <lineage>
        <taxon>Bacteria</taxon>
        <taxon>Bacillati</taxon>
        <taxon>Actinomycetota</taxon>
        <taxon>Actinomycetes</taxon>
        <taxon>Kitasatosporales</taxon>
        <taxon>Streptomycetaceae</taxon>
        <taxon>Streptomyces</taxon>
    </lineage>
</organism>
<sequence>MTEREAVLDDGAGRRSRRWLPVLAGAAALSLLAGGAYGVNRVVDGDGAPTAASPSPDAPGDTLPEAAVYPGGSVFHRVVGELPESGGLEAPAYRFGDPVDEETVRELAEALRVTGEPRLVGAGWEVGPELPGVVGARVTVAADGEGSWWMTGPDDDLSLSVPAPGLPSADPTVEPSIEPYPADPDGSLSSPAMPEPAGPEPVMPPQDLPDSPGAEPGAPDGERIAPGPHDGERGLVDAPVPEEFLLPEERTGPPPSAQEALAAVSPLLEQLGLDPAAADTTETAGDRRTVSVAGRVEGHPVPGLGTRLQVDARGVVVHGTGVLGVPTADDARYPLIDAEEALLALNDGATEPAADAVVTEVAKVEMGLARRHVDGEPALVPAWLFHPTVTISGAEPTAEVAVAPELLAGTASGTGRVEPGVVGGDSAPGTPGDAGGAVVHEPDHEPDGPPALPTPGPASADGSATTVTYGAWVGVCAEYRAVAVETADTVTVTVEEVDPDPEQICTQQAVFEQFTVELDEPLGDRTLRDGQRDAETPGR</sequence>
<evidence type="ECO:0000313" key="4">
    <source>
        <dbReference type="Proteomes" id="UP000578686"/>
    </source>
</evidence>
<dbReference type="Proteomes" id="UP000578686">
    <property type="component" value="Unassembled WGS sequence"/>
</dbReference>
<keyword evidence="2" id="KW-0472">Membrane</keyword>
<name>A0A7X6D4N8_9ACTN</name>
<keyword evidence="4" id="KW-1185">Reference proteome</keyword>
<keyword evidence="2" id="KW-0812">Transmembrane</keyword>
<gene>
    <name evidence="3" type="ORF">HCN56_21060</name>
</gene>
<dbReference type="EMBL" id="JAAVJD010000227">
    <property type="protein sequence ID" value="NJQ08005.1"/>
    <property type="molecule type" value="Genomic_DNA"/>
</dbReference>
<comment type="caution">
    <text evidence="3">The sequence shown here is derived from an EMBL/GenBank/DDBJ whole genome shotgun (WGS) entry which is preliminary data.</text>
</comment>
<evidence type="ECO:0000256" key="1">
    <source>
        <dbReference type="SAM" id="MobiDB-lite"/>
    </source>
</evidence>
<dbReference type="RefSeq" id="WP_167973490.1">
    <property type="nucleotide sequence ID" value="NZ_BHZG01000006.1"/>
</dbReference>
<evidence type="ECO:0000256" key="2">
    <source>
        <dbReference type="SAM" id="Phobius"/>
    </source>
</evidence>
<feature type="region of interest" description="Disordered" evidence="1">
    <location>
        <begin position="146"/>
        <end position="236"/>
    </location>
</feature>
<feature type="transmembrane region" description="Helical" evidence="2">
    <location>
        <begin position="20"/>
        <end position="39"/>
    </location>
</feature>
<dbReference type="AlphaFoldDB" id="A0A7X6D4N8"/>
<keyword evidence="2" id="KW-1133">Transmembrane helix</keyword>
<feature type="region of interest" description="Disordered" evidence="1">
    <location>
        <begin position="411"/>
        <end position="463"/>
    </location>
</feature>